<organism evidence="1">
    <name type="scientific">Bacteriophage sp</name>
    <dbReference type="NCBI Taxonomy" id="38018"/>
    <lineage>
        <taxon>Viruses</taxon>
    </lineage>
</organism>
<protein>
    <submittedName>
        <fullName evidence="1">Uncharacterized protein</fullName>
    </submittedName>
</protein>
<reference evidence="1" key="1">
    <citation type="submission" date="2020-07" db="EMBL/GenBank/DDBJ databases">
        <title>Dissolved microcystin release linked to lysis of a Microcystis spp. bloom in Lake Erie (USA) attributed to a novel cyanophage.</title>
        <authorList>
            <person name="McKindles K.M."/>
            <person name="Manes M.A."/>
            <person name="DeMarco J.R."/>
            <person name="McClure A."/>
            <person name="McKay R.M."/>
            <person name="Davis T.W."/>
            <person name="Bullerjahn G.S."/>
        </authorList>
    </citation>
    <scope>NUCLEOTIDE SEQUENCE</scope>
</reference>
<name>A0A7G9A3T3_9VIRU</name>
<sequence>MIITAEEFNILIPEATKIMETILGFIKTTEATDT</sequence>
<evidence type="ECO:0000313" key="1">
    <source>
        <dbReference type="EMBL" id="QNL31406.1"/>
    </source>
</evidence>
<proteinExistence type="predicted"/>
<accession>A0A7G9A3T3</accession>
<dbReference type="EMBL" id="MT840185">
    <property type="protein sequence ID" value="QNL31406.1"/>
    <property type="molecule type" value="Genomic_DNA"/>
</dbReference>